<feature type="domain" description="UspA" evidence="2">
    <location>
        <begin position="58"/>
        <end position="195"/>
    </location>
</feature>
<dbReference type="PANTHER" id="PTHR46268:SF6">
    <property type="entry name" value="UNIVERSAL STRESS PROTEIN UP12"/>
    <property type="match status" value="1"/>
</dbReference>
<proteinExistence type="inferred from homology"/>
<organism evidence="3 4">
    <name type="scientific">Cesiribacter andamanensis AMV16</name>
    <dbReference type="NCBI Taxonomy" id="1279009"/>
    <lineage>
        <taxon>Bacteria</taxon>
        <taxon>Pseudomonadati</taxon>
        <taxon>Bacteroidota</taxon>
        <taxon>Cytophagia</taxon>
        <taxon>Cytophagales</taxon>
        <taxon>Cesiribacteraceae</taxon>
        <taxon>Cesiribacter</taxon>
    </lineage>
</organism>
<dbReference type="Gene3D" id="3.40.50.12370">
    <property type="match status" value="1"/>
</dbReference>
<keyword evidence="4" id="KW-1185">Reference proteome</keyword>
<feature type="domain" description="UspA" evidence="2">
    <location>
        <begin position="205"/>
        <end position="330"/>
    </location>
</feature>
<dbReference type="CDD" id="cd00293">
    <property type="entry name" value="USP-like"/>
    <property type="match status" value="1"/>
</dbReference>
<accession>M7N243</accession>
<evidence type="ECO:0000256" key="1">
    <source>
        <dbReference type="ARBA" id="ARBA00008791"/>
    </source>
</evidence>
<dbReference type="SUPFAM" id="SSF52402">
    <property type="entry name" value="Adenine nucleotide alpha hydrolases-like"/>
    <property type="match status" value="2"/>
</dbReference>
<dbReference type="Proteomes" id="UP000011910">
    <property type="component" value="Unassembled WGS sequence"/>
</dbReference>
<dbReference type="Pfam" id="PF00582">
    <property type="entry name" value="Usp"/>
    <property type="match status" value="2"/>
</dbReference>
<evidence type="ECO:0000313" key="4">
    <source>
        <dbReference type="Proteomes" id="UP000011910"/>
    </source>
</evidence>
<comment type="caution">
    <text evidence="3">The sequence shown here is derived from an EMBL/GenBank/DDBJ whole genome shotgun (WGS) entry which is preliminary data.</text>
</comment>
<evidence type="ECO:0000313" key="3">
    <source>
        <dbReference type="EMBL" id="EMR02743.1"/>
    </source>
</evidence>
<dbReference type="EMBL" id="AODQ01000047">
    <property type="protein sequence ID" value="EMR02743.1"/>
    <property type="molecule type" value="Genomic_DNA"/>
</dbReference>
<comment type="similarity">
    <text evidence="1">Belongs to the universal stress protein A family.</text>
</comment>
<sequence length="345" mass="38319">MPLTASANVGIIPGLRIHSQNITELLQELMYIISPAILHHVLCQYPAGYLYQTKETAMKTILVATDYSKAASNALAYAAGIARQLQATLVLYNAFQLPPPMAVALLSEAQKNRYLSENTARLGQTARQLAQLYGITVRWQTSYAYLDEELPRQVVQTGADLVVMGMRSSSTSSSLMGNTAITLLRHAHYPVLLVPEEAYFTPLSRILFACDYHLLKAKTPLHLLEELAKAFGSRVQVLHVEKEEALLVGAHEGPVHTKALQLETVLHQLRHEYKYLEAPDVVAGIEQGIEEFDADLLVMVPRKAGFWSSMLHESTTANMAFHSRVPLLALPCTQQHHSLLDVFIK</sequence>
<dbReference type="eggNOG" id="COG0589">
    <property type="taxonomic scope" value="Bacteria"/>
</dbReference>
<protein>
    <submittedName>
        <fullName evidence="3">Universal stress protein UspG</fullName>
    </submittedName>
</protein>
<dbReference type="InterPro" id="IPR006015">
    <property type="entry name" value="Universal_stress_UspA"/>
</dbReference>
<dbReference type="PANTHER" id="PTHR46268">
    <property type="entry name" value="STRESS RESPONSE PROTEIN NHAX"/>
    <property type="match status" value="1"/>
</dbReference>
<evidence type="ECO:0000259" key="2">
    <source>
        <dbReference type="Pfam" id="PF00582"/>
    </source>
</evidence>
<reference evidence="3 4" key="1">
    <citation type="journal article" date="2013" name="Genome Announc.">
        <title>Draft Genome Sequence of Cesiribacter andamanensis Strain AMV16T, Isolated from a Soil Sample from a Mud Volcano in the Andaman Islands, India.</title>
        <authorList>
            <person name="Shivaji S."/>
            <person name="Ara S."/>
            <person name="Begum Z."/>
            <person name="Srinivas T.N."/>
            <person name="Singh A."/>
            <person name="Kumar Pinnaka A."/>
        </authorList>
    </citation>
    <scope>NUCLEOTIDE SEQUENCE [LARGE SCALE GENOMIC DNA]</scope>
    <source>
        <strain evidence="3 4">AMV16</strain>
    </source>
</reference>
<dbReference type="AlphaFoldDB" id="M7N243"/>
<dbReference type="PRINTS" id="PR01438">
    <property type="entry name" value="UNVRSLSTRESS"/>
</dbReference>
<dbReference type="STRING" id="1279009.ADICEAN_02112"/>
<name>M7N243_9BACT</name>
<dbReference type="InterPro" id="IPR006016">
    <property type="entry name" value="UspA"/>
</dbReference>
<gene>
    <name evidence="3" type="ORF">ADICEAN_02112</name>
</gene>